<dbReference type="Proteomes" id="UP001443914">
    <property type="component" value="Unassembled WGS sequence"/>
</dbReference>
<dbReference type="CDD" id="cd16664">
    <property type="entry name" value="RING-Ubox_PUB"/>
    <property type="match status" value="1"/>
</dbReference>
<evidence type="ECO:0000313" key="8">
    <source>
        <dbReference type="Proteomes" id="UP001443914"/>
    </source>
</evidence>
<protein>
    <recommendedName>
        <fullName evidence="5 6">U-box domain-containing protein</fullName>
        <ecNumber evidence="5">2.3.2.27</ecNumber>
    </recommendedName>
    <alternativeName>
        <fullName evidence="5">RING-type E3 ubiquitin transferase PUB</fullName>
    </alternativeName>
</protein>
<dbReference type="FunFam" id="3.30.40.10:FF:000442">
    <property type="entry name" value="RING-type E3 ubiquitin transferase"/>
    <property type="match status" value="1"/>
</dbReference>
<accession>A0AAW1M5J1</accession>
<dbReference type="SUPFAM" id="SSF48371">
    <property type="entry name" value="ARM repeat"/>
    <property type="match status" value="1"/>
</dbReference>
<dbReference type="InterPro" id="IPR058678">
    <property type="entry name" value="ARM_PUB"/>
</dbReference>
<comment type="catalytic activity">
    <reaction evidence="1 5">
        <text>S-ubiquitinyl-[E2 ubiquitin-conjugating enzyme]-L-cysteine + [acceptor protein]-L-lysine = [E2 ubiquitin-conjugating enzyme]-L-cysteine + N(6)-ubiquitinyl-[acceptor protein]-L-lysine.</text>
        <dbReference type="EC" id="2.3.2.27"/>
    </reaction>
</comment>
<dbReference type="EC" id="2.3.2.27" evidence="5"/>
<evidence type="ECO:0000259" key="6">
    <source>
        <dbReference type="PROSITE" id="PS51698"/>
    </source>
</evidence>
<evidence type="ECO:0000256" key="4">
    <source>
        <dbReference type="ARBA" id="ARBA00022786"/>
    </source>
</evidence>
<proteinExistence type="predicted"/>
<comment type="caution">
    <text evidence="7">The sequence shown here is derived from an EMBL/GenBank/DDBJ whole genome shotgun (WGS) entry which is preliminary data.</text>
</comment>
<dbReference type="PANTHER" id="PTHR22849">
    <property type="entry name" value="WDSAM1 PROTEIN"/>
    <property type="match status" value="1"/>
</dbReference>
<dbReference type="SUPFAM" id="SSF57850">
    <property type="entry name" value="RING/U-box"/>
    <property type="match status" value="1"/>
</dbReference>
<reference evidence="7" key="1">
    <citation type="submission" date="2024-03" db="EMBL/GenBank/DDBJ databases">
        <title>WGS assembly of Saponaria officinalis var. Norfolk2.</title>
        <authorList>
            <person name="Jenkins J."/>
            <person name="Shu S."/>
            <person name="Grimwood J."/>
            <person name="Barry K."/>
            <person name="Goodstein D."/>
            <person name="Schmutz J."/>
            <person name="Leebens-Mack J."/>
            <person name="Osbourn A."/>
        </authorList>
    </citation>
    <scope>NUCLEOTIDE SEQUENCE [LARGE SCALE GENOMIC DNA]</scope>
    <source>
        <strain evidence="7">JIC</strain>
    </source>
</reference>
<dbReference type="InterPro" id="IPR016024">
    <property type="entry name" value="ARM-type_fold"/>
</dbReference>
<evidence type="ECO:0000256" key="1">
    <source>
        <dbReference type="ARBA" id="ARBA00000900"/>
    </source>
</evidence>
<evidence type="ECO:0000256" key="2">
    <source>
        <dbReference type="ARBA" id="ARBA00004906"/>
    </source>
</evidence>
<keyword evidence="8" id="KW-1185">Reference proteome</keyword>
<dbReference type="InterPro" id="IPR045210">
    <property type="entry name" value="RING-Ubox_PUB"/>
</dbReference>
<evidence type="ECO:0000256" key="3">
    <source>
        <dbReference type="ARBA" id="ARBA00022679"/>
    </source>
</evidence>
<dbReference type="SMART" id="SM00504">
    <property type="entry name" value="Ubox"/>
    <property type="match status" value="1"/>
</dbReference>
<dbReference type="Pfam" id="PF04564">
    <property type="entry name" value="U-box"/>
    <property type="match status" value="1"/>
</dbReference>
<evidence type="ECO:0000256" key="5">
    <source>
        <dbReference type="RuleBase" id="RU369093"/>
    </source>
</evidence>
<keyword evidence="4 5" id="KW-0833">Ubl conjugation pathway</keyword>
<comment type="pathway">
    <text evidence="2 5">Protein modification; protein ubiquitination.</text>
</comment>
<dbReference type="Gene3D" id="3.30.40.10">
    <property type="entry name" value="Zinc/RING finger domain, C3HC4 (zinc finger)"/>
    <property type="match status" value="1"/>
</dbReference>
<sequence>MVRNELCVTIPPYFKCPISMEVMKSPVSLSTGVTYDRCSIQRWLESGHTTCPATMQPLSSTSFVPNLTLLRLINLWPSLSLPTTRERLVNNSLVCLRKLVEQVTSSSDESCRVLVESKEFVECLREVCLEAKRSTEFCRVLEKSKDLVDVIVRLIMLFDQFSGKVESLEMMFVLLDLVVSDDLMYKKIVSCFPKFVVVMHNGSLESKITITRILKKIMSFDGETKNMIIETPRLINETYNNLVKCDDNSGIEAGLGLLIALSENSRPLIKELVRLGMVRRVREILCDVNRSKNKAVSLKLMAVLEMMVTCREGRKAVSEEEECVEEVVRRLMKEEGTEHGVTVLWSVCYKFRDEKVVEMVRKCNGVGKCLLLLQSDCKGVVKSMCLDLVRVLREKGMSCLSSYDTKTTHVMAY</sequence>
<evidence type="ECO:0000313" key="7">
    <source>
        <dbReference type="EMBL" id="KAK9740882.1"/>
    </source>
</evidence>
<dbReference type="PROSITE" id="PS51698">
    <property type="entry name" value="U_BOX"/>
    <property type="match status" value="1"/>
</dbReference>
<dbReference type="EMBL" id="JBDFQZ010000003">
    <property type="protein sequence ID" value="KAK9740882.1"/>
    <property type="molecule type" value="Genomic_DNA"/>
</dbReference>
<dbReference type="InterPro" id="IPR003613">
    <property type="entry name" value="Ubox_domain"/>
</dbReference>
<dbReference type="PANTHER" id="PTHR22849:SF163">
    <property type="entry name" value="U-BOX DOMAIN-CONTAINING PROTEIN"/>
    <property type="match status" value="1"/>
</dbReference>
<dbReference type="InterPro" id="IPR045185">
    <property type="entry name" value="PUB22/23/24-like"/>
</dbReference>
<feature type="domain" description="U-box" evidence="6">
    <location>
        <begin position="9"/>
        <end position="83"/>
    </location>
</feature>
<keyword evidence="3 5" id="KW-0808">Transferase</keyword>
<dbReference type="Gene3D" id="1.25.10.10">
    <property type="entry name" value="Leucine-rich Repeat Variant"/>
    <property type="match status" value="1"/>
</dbReference>
<dbReference type="AlphaFoldDB" id="A0AAW1M5J1"/>
<dbReference type="GO" id="GO:0061630">
    <property type="term" value="F:ubiquitin protein ligase activity"/>
    <property type="evidence" value="ECO:0007669"/>
    <property type="project" value="UniProtKB-UniRule"/>
</dbReference>
<organism evidence="7 8">
    <name type="scientific">Saponaria officinalis</name>
    <name type="common">Common soapwort</name>
    <name type="synonym">Lychnis saponaria</name>
    <dbReference type="NCBI Taxonomy" id="3572"/>
    <lineage>
        <taxon>Eukaryota</taxon>
        <taxon>Viridiplantae</taxon>
        <taxon>Streptophyta</taxon>
        <taxon>Embryophyta</taxon>
        <taxon>Tracheophyta</taxon>
        <taxon>Spermatophyta</taxon>
        <taxon>Magnoliopsida</taxon>
        <taxon>eudicotyledons</taxon>
        <taxon>Gunneridae</taxon>
        <taxon>Pentapetalae</taxon>
        <taxon>Caryophyllales</taxon>
        <taxon>Caryophyllaceae</taxon>
        <taxon>Caryophylleae</taxon>
        <taxon>Saponaria</taxon>
    </lineage>
</organism>
<dbReference type="InterPro" id="IPR013083">
    <property type="entry name" value="Znf_RING/FYVE/PHD"/>
</dbReference>
<dbReference type="Pfam" id="PF25598">
    <property type="entry name" value="ARM_PUB"/>
    <property type="match status" value="1"/>
</dbReference>
<gene>
    <name evidence="7" type="ORF">RND81_03G068100</name>
</gene>
<dbReference type="InterPro" id="IPR011989">
    <property type="entry name" value="ARM-like"/>
</dbReference>
<comment type="function">
    <text evidence="5">Functions as an E3 ubiquitin ligase.</text>
</comment>
<name>A0AAW1M5J1_SAPOF</name>
<dbReference type="GO" id="GO:0016567">
    <property type="term" value="P:protein ubiquitination"/>
    <property type="evidence" value="ECO:0007669"/>
    <property type="project" value="UniProtKB-UniRule"/>
</dbReference>